<dbReference type="EMBL" id="AGUD01000268">
    <property type="protein sequence ID" value="EHN09556.1"/>
    <property type="molecule type" value="Genomic_DNA"/>
</dbReference>
<keyword evidence="5" id="KW-1185">Reference proteome</keyword>
<dbReference type="Proteomes" id="UP000005143">
    <property type="component" value="Unassembled WGS sequence"/>
</dbReference>
<dbReference type="InterPro" id="IPR025736">
    <property type="entry name" value="PucR_C-HTH_dom"/>
</dbReference>
<protein>
    <recommendedName>
        <fullName evidence="6">PucR C-terminal helix-turn-helix domain-containing protein</fullName>
    </recommendedName>
</protein>
<accession>H0E9T2</accession>
<evidence type="ECO:0008006" key="6">
    <source>
        <dbReference type="Google" id="ProtNLM"/>
    </source>
</evidence>
<dbReference type="Pfam" id="PF13556">
    <property type="entry name" value="HTH_30"/>
    <property type="match status" value="1"/>
</dbReference>
<dbReference type="InterPro" id="IPR051448">
    <property type="entry name" value="CdaR-like_regulators"/>
</dbReference>
<feature type="domain" description="PucR C-terminal helix-turn-helix" evidence="2">
    <location>
        <begin position="86"/>
        <end position="140"/>
    </location>
</feature>
<dbReference type="AlphaFoldDB" id="H0E9T2"/>
<name>H0E9T2_9ACTN</name>
<evidence type="ECO:0000313" key="4">
    <source>
        <dbReference type="EMBL" id="EHN09556.1"/>
    </source>
</evidence>
<evidence type="ECO:0000259" key="2">
    <source>
        <dbReference type="Pfam" id="PF13556"/>
    </source>
</evidence>
<dbReference type="InterPro" id="IPR041522">
    <property type="entry name" value="CdaR_GGDEF"/>
</dbReference>
<evidence type="ECO:0000259" key="3">
    <source>
        <dbReference type="Pfam" id="PF17853"/>
    </source>
</evidence>
<dbReference type="PATRIC" id="fig|1097667.3.peg.3573"/>
<dbReference type="Pfam" id="PF17853">
    <property type="entry name" value="GGDEF_2"/>
    <property type="match status" value="1"/>
</dbReference>
<dbReference type="Gene3D" id="1.10.10.2840">
    <property type="entry name" value="PucR C-terminal helix-turn-helix domain"/>
    <property type="match status" value="1"/>
</dbReference>
<evidence type="ECO:0000313" key="5">
    <source>
        <dbReference type="Proteomes" id="UP000005143"/>
    </source>
</evidence>
<proteinExistence type="inferred from homology"/>
<gene>
    <name evidence="4" type="ORF">PAI11_36040</name>
</gene>
<dbReference type="PANTHER" id="PTHR33744:SF1">
    <property type="entry name" value="DNA-BINDING TRANSCRIPTIONAL ACTIVATOR ADER"/>
    <property type="match status" value="1"/>
</dbReference>
<organism evidence="4 5">
    <name type="scientific">Patulibacter medicamentivorans</name>
    <dbReference type="NCBI Taxonomy" id="1097667"/>
    <lineage>
        <taxon>Bacteria</taxon>
        <taxon>Bacillati</taxon>
        <taxon>Actinomycetota</taxon>
        <taxon>Thermoleophilia</taxon>
        <taxon>Solirubrobacterales</taxon>
        <taxon>Patulibacteraceae</taxon>
        <taxon>Patulibacter</taxon>
    </lineage>
</organism>
<sequence length="148" mass="15961">MRVPEDATGVRLAVGGPGRGLDGFRRSHREAQHARRVASLAGVEEPVTHFRDVAAAALASVDLEGARELVADQLGPLLASPEGRELVTTLRVYLQEQGRPRRAAARLGVHENTIANRARRIEDLLGRPIDDRVTELLLAATLAPLLDG</sequence>
<reference evidence="4 5" key="1">
    <citation type="journal article" date="2013" name="Biodegradation">
        <title>Quantitative proteomic analysis of ibuprofen-degrading Patulibacter sp. strain I11.</title>
        <authorList>
            <person name="Almeida B."/>
            <person name="Kjeldal H."/>
            <person name="Lolas I."/>
            <person name="Knudsen A.D."/>
            <person name="Carvalho G."/>
            <person name="Nielsen K.L."/>
            <person name="Barreto Crespo M.T."/>
            <person name="Stensballe A."/>
            <person name="Nielsen J.L."/>
        </authorList>
    </citation>
    <scope>NUCLEOTIDE SEQUENCE [LARGE SCALE GENOMIC DNA]</scope>
    <source>
        <strain evidence="4 5">I11</strain>
    </source>
</reference>
<comment type="similarity">
    <text evidence="1">Belongs to the CdaR family.</text>
</comment>
<feature type="domain" description="CdaR GGDEF-like" evidence="3">
    <location>
        <begin position="8"/>
        <end position="37"/>
    </location>
</feature>
<dbReference type="PANTHER" id="PTHR33744">
    <property type="entry name" value="CARBOHYDRATE DIACID REGULATOR"/>
    <property type="match status" value="1"/>
</dbReference>
<comment type="caution">
    <text evidence="4">The sequence shown here is derived from an EMBL/GenBank/DDBJ whole genome shotgun (WGS) entry which is preliminary data.</text>
</comment>
<evidence type="ECO:0000256" key="1">
    <source>
        <dbReference type="ARBA" id="ARBA00006754"/>
    </source>
</evidence>
<dbReference type="InterPro" id="IPR042070">
    <property type="entry name" value="PucR_C-HTH_sf"/>
</dbReference>